<dbReference type="Proteomes" id="UP001302602">
    <property type="component" value="Unassembled WGS sequence"/>
</dbReference>
<keyword evidence="3" id="KW-1185">Reference proteome</keyword>
<feature type="compositionally biased region" description="Basic and acidic residues" evidence="1">
    <location>
        <begin position="45"/>
        <end position="61"/>
    </location>
</feature>
<feature type="compositionally biased region" description="Basic and acidic residues" evidence="1">
    <location>
        <begin position="26"/>
        <end position="37"/>
    </location>
</feature>
<comment type="caution">
    <text evidence="2">The sequence shown here is derived from an EMBL/GenBank/DDBJ whole genome shotgun (WGS) entry which is preliminary data.</text>
</comment>
<dbReference type="RefSeq" id="XP_062647576.1">
    <property type="nucleotide sequence ID" value="XM_062790553.1"/>
</dbReference>
<sequence length="114" mass="13323">MELPRSPKRRHILSSINQTEANGDDEGLRRFKPDRIMSPDISTPRTDDVPAKHDDALKQEASDLMGSDTRAPRTTKFRFKSEPSRSSRRRERGQDDNDDRRHKSRSPSRDRDRH</sequence>
<feature type="compositionally biased region" description="Basic residues" evidence="1">
    <location>
        <begin position="1"/>
        <end position="12"/>
    </location>
</feature>
<reference evidence="2" key="2">
    <citation type="submission" date="2023-05" db="EMBL/GenBank/DDBJ databases">
        <authorList>
            <consortium name="Lawrence Berkeley National Laboratory"/>
            <person name="Steindorff A."/>
            <person name="Hensen N."/>
            <person name="Bonometti L."/>
            <person name="Westerberg I."/>
            <person name="Brannstrom I.O."/>
            <person name="Guillou S."/>
            <person name="Cros-Aarteil S."/>
            <person name="Calhoun S."/>
            <person name="Haridas S."/>
            <person name="Kuo A."/>
            <person name="Mondo S."/>
            <person name="Pangilinan J."/>
            <person name="Riley R."/>
            <person name="Labutti K."/>
            <person name="Andreopoulos B."/>
            <person name="Lipzen A."/>
            <person name="Chen C."/>
            <person name="Yanf M."/>
            <person name="Daum C."/>
            <person name="Ng V."/>
            <person name="Clum A."/>
            <person name="Ohm R."/>
            <person name="Martin F."/>
            <person name="Silar P."/>
            <person name="Natvig D."/>
            <person name="Lalanne C."/>
            <person name="Gautier V."/>
            <person name="Ament-Velasquez S.L."/>
            <person name="Kruys A."/>
            <person name="Hutchinson M.I."/>
            <person name="Powell A.J."/>
            <person name="Barry K."/>
            <person name="Miller A.N."/>
            <person name="Grigoriev I.V."/>
            <person name="Debuchy R."/>
            <person name="Gladieux P."/>
            <person name="Thoren M.H."/>
            <person name="Johannesson H."/>
        </authorList>
    </citation>
    <scope>NUCLEOTIDE SEQUENCE</scope>
    <source>
        <strain evidence="2">CBS 731.68</strain>
    </source>
</reference>
<proteinExistence type="predicted"/>
<gene>
    <name evidence="2" type="ORF">N657DRAFT_618898</name>
</gene>
<reference evidence="2" key="1">
    <citation type="journal article" date="2023" name="Mol. Phylogenet. Evol.">
        <title>Genome-scale phylogeny and comparative genomics of the fungal order Sordariales.</title>
        <authorList>
            <person name="Hensen N."/>
            <person name="Bonometti L."/>
            <person name="Westerberg I."/>
            <person name="Brannstrom I.O."/>
            <person name="Guillou S."/>
            <person name="Cros-Aarteil S."/>
            <person name="Calhoun S."/>
            <person name="Haridas S."/>
            <person name="Kuo A."/>
            <person name="Mondo S."/>
            <person name="Pangilinan J."/>
            <person name="Riley R."/>
            <person name="LaButti K."/>
            <person name="Andreopoulos B."/>
            <person name="Lipzen A."/>
            <person name="Chen C."/>
            <person name="Yan M."/>
            <person name="Daum C."/>
            <person name="Ng V."/>
            <person name="Clum A."/>
            <person name="Steindorff A."/>
            <person name="Ohm R.A."/>
            <person name="Martin F."/>
            <person name="Silar P."/>
            <person name="Natvig D.O."/>
            <person name="Lalanne C."/>
            <person name="Gautier V."/>
            <person name="Ament-Velasquez S.L."/>
            <person name="Kruys A."/>
            <person name="Hutchinson M.I."/>
            <person name="Powell A.J."/>
            <person name="Barry K."/>
            <person name="Miller A.N."/>
            <person name="Grigoriev I.V."/>
            <person name="Debuchy R."/>
            <person name="Gladieux P."/>
            <person name="Hiltunen Thoren M."/>
            <person name="Johannesson H."/>
        </authorList>
    </citation>
    <scope>NUCLEOTIDE SEQUENCE</scope>
    <source>
        <strain evidence="2">CBS 731.68</strain>
    </source>
</reference>
<dbReference type="AlphaFoldDB" id="A0AAN6U0N4"/>
<feature type="non-terminal residue" evidence="2">
    <location>
        <position position="114"/>
    </location>
</feature>
<protein>
    <submittedName>
        <fullName evidence="2">Uncharacterized protein</fullName>
    </submittedName>
</protein>
<evidence type="ECO:0000313" key="2">
    <source>
        <dbReference type="EMBL" id="KAK4123805.1"/>
    </source>
</evidence>
<name>A0AAN6U0N4_9PEZI</name>
<feature type="region of interest" description="Disordered" evidence="1">
    <location>
        <begin position="1"/>
        <end position="114"/>
    </location>
</feature>
<evidence type="ECO:0000313" key="3">
    <source>
        <dbReference type="Proteomes" id="UP001302602"/>
    </source>
</evidence>
<organism evidence="2 3">
    <name type="scientific">Parathielavia appendiculata</name>
    <dbReference type="NCBI Taxonomy" id="2587402"/>
    <lineage>
        <taxon>Eukaryota</taxon>
        <taxon>Fungi</taxon>
        <taxon>Dikarya</taxon>
        <taxon>Ascomycota</taxon>
        <taxon>Pezizomycotina</taxon>
        <taxon>Sordariomycetes</taxon>
        <taxon>Sordariomycetidae</taxon>
        <taxon>Sordariales</taxon>
        <taxon>Chaetomiaceae</taxon>
        <taxon>Parathielavia</taxon>
    </lineage>
</organism>
<dbReference type="EMBL" id="MU853228">
    <property type="protein sequence ID" value="KAK4123805.1"/>
    <property type="molecule type" value="Genomic_DNA"/>
</dbReference>
<feature type="compositionally biased region" description="Basic and acidic residues" evidence="1">
    <location>
        <begin position="92"/>
        <end position="114"/>
    </location>
</feature>
<evidence type="ECO:0000256" key="1">
    <source>
        <dbReference type="SAM" id="MobiDB-lite"/>
    </source>
</evidence>
<dbReference type="GeneID" id="87827323"/>
<accession>A0AAN6U0N4</accession>